<name>A0A0G2KBQ0_ORYPU</name>
<organism evidence="1">
    <name type="scientific">Oryza punctata</name>
    <name type="common">Red rice</name>
    <dbReference type="NCBI Taxonomy" id="4537"/>
    <lineage>
        <taxon>Eukaryota</taxon>
        <taxon>Viridiplantae</taxon>
        <taxon>Streptophyta</taxon>
        <taxon>Embryophyta</taxon>
        <taxon>Tracheophyta</taxon>
        <taxon>Spermatophyta</taxon>
        <taxon>Magnoliopsida</taxon>
        <taxon>Liliopsida</taxon>
        <taxon>Poales</taxon>
        <taxon>Poaceae</taxon>
        <taxon>BOP clade</taxon>
        <taxon>Oryzoideae</taxon>
        <taxon>Oryzeae</taxon>
        <taxon>Oryzinae</taxon>
        <taxon>Oryza</taxon>
    </lineage>
</organism>
<accession>A0A0G2KBQ0</accession>
<dbReference type="Gramene" id="OPUNC03G06700.1">
    <property type="protein sequence ID" value="OPUNC03G06700.1"/>
    <property type="gene ID" value="OPUNC03G06700"/>
</dbReference>
<dbReference type="Proteomes" id="UP000026962">
    <property type="component" value="Chromosome 3"/>
</dbReference>
<proteinExistence type="predicted"/>
<sequence>MSSGTRIVT</sequence>
<keyword evidence="2" id="KW-1185">Reference proteome</keyword>
<dbReference type="EnsemblPlants" id="OPUNC03G06700.1">
    <property type="protein sequence ID" value="OPUNC03G06700.1"/>
    <property type="gene ID" value="OPUNC03G06700"/>
</dbReference>
<reference evidence="1" key="1">
    <citation type="submission" date="2015-06" db="UniProtKB">
        <authorList>
            <consortium name="EnsemblPlants"/>
        </authorList>
    </citation>
    <scope>IDENTIFICATION</scope>
</reference>
<protein>
    <submittedName>
        <fullName evidence="1">Uncharacterized protein</fullName>
    </submittedName>
</protein>
<reference evidence="1" key="2">
    <citation type="submission" date="2018-05" db="EMBL/GenBank/DDBJ databases">
        <title>OpunRS2 (Oryza punctata Reference Sequence Version 2).</title>
        <authorList>
            <person name="Zhang J."/>
            <person name="Kudrna D."/>
            <person name="Lee S."/>
            <person name="Talag J."/>
            <person name="Welchert J."/>
            <person name="Wing R.A."/>
        </authorList>
    </citation>
    <scope>NUCLEOTIDE SEQUENCE [LARGE SCALE GENOMIC DNA]</scope>
</reference>
<evidence type="ECO:0000313" key="2">
    <source>
        <dbReference type="Proteomes" id="UP000026962"/>
    </source>
</evidence>
<evidence type="ECO:0000313" key="1">
    <source>
        <dbReference type="EnsemblPlants" id="OPUNC03G06700.1"/>
    </source>
</evidence>